<dbReference type="RefSeq" id="WP_009644379.1">
    <property type="nucleotide sequence ID" value="NZ_JALU01000016.1"/>
</dbReference>
<keyword evidence="3" id="KW-1133">Transmembrane helix</keyword>
<dbReference type="InterPro" id="IPR042229">
    <property type="entry name" value="Listeria/Bacterioides_rpt_sf"/>
</dbReference>
<dbReference type="Proteomes" id="UP000022645">
    <property type="component" value="Unassembled WGS sequence"/>
</dbReference>
<protein>
    <submittedName>
        <fullName evidence="5">FMN-binding domain protein</fullName>
    </submittedName>
</protein>
<dbReference type="AlphaFoldDB" id="X8ITR5"/>
<keyword evidence="3" id="KW-0812">Transmembrane</keyword>
<feature type="transmembrane region" description="Helical" evidence="3">
    <location>
        <begin position="538"/>
        <end position="555"/>
    </location>
</feature>
<sequence length="564" mass="61331">MKINVRDHLLFHRKAKKLSLFSILILCAVIILPLTGVSAVTGSEIAADGTYSSNAAKVKRFNYNPLITITVKDGKIAAFNVNADMTNKRNQRYMKRAGDHFEKALLGKPASQDSVAAVDSVSHATLSSNAARDSGKAALAAAPKAQGGGSDPNPPAQNDNFVITSGNHLQSIYMNNKAAMESASSWEFKIETIFIGSSNAGDPNFSIPKALQRMSGDASRPGGTEITPYRYKSGNHGLIFRSGTKTTVENFTFGKDNTFGSVDLHVKNGAKVHFKNCILKNQLSVEDGAEVVLENCTVMGSIDYKTANIVFKNVTLTDPSGGIGLNIPSNILRQATAGRYYNHNFSLPVTLNKGSQTAALDTFRVETSIEGLNIGKNKTENNHATITVTGTPSKAEYNARILVTFKYNNAQDTGFGFAIPYYLSVRQAPIRTITYDLNGGKLEGNMGIIRLRAAEGSIIRLPKAPVRDGYTFDYWKGSRYNPGDSYRVTGDHTFTAQWKEKHTTRNQENDQTKTKPDNSQKTAKKIHAPGTGDTTLTMFWSALLSVAIATALSVIRRKIKNAIK</sequence>
<gene>
    <name evidence="5" type="ORF">HMPREF0581_1184</name>
</gene>
<evidence type="ECO:0000313" key="6">
    <source>
        <dbReference type="Proteomes" id="UP000022645"/>
    </source>
</evidence>
<dbReference type="Gene3D" id="2.60.40.4270">
    <property type="entry name" value="Listeria-Bacteroides repeat domain"/>
    <property type="match status" value="1"/>
</dbReference>
<comment type="subcellular location">
    <subcellularLocation>
        <location evidence="1">Cell envelope</location>
    </subcellularLocation>
</comment>
<evidence type="ECO:0000259" key="4">
    <source>
        <dbReference type="SMART" id="SM00900"/>
    </source>
</evidence>
<dbReference type="EMBL" id="JALU01000016">
    <property type="protein sequence ID" value="EUC52436.1"/>
    <property type="molecule type" value="Genomic_DNA"/>
</dbReference>
<accession>X8ITR5</accession>
<dbReference type="Gene3D" id="3.90.1010.20">
    <property type="match status" value="1"/>
</dbReference>
<evidence type="ECO:0000256" key="1">
    <source>
        <dbReference type="ARBA" id="ARBA00004196"/>
    </source>
</evidence>
<dbReference type="GO" id="GO:0016020">
    <property type="term" value="C:membrane"/>
    <property type="evidence" value="ECO:0007669"/>
    <property type="project" value="InterPro"/>
</dbReference>
<name>X8ITR5_9FIRM</name>
<evidence type="ECO:0000256" key="3">
    <source>
        <dbReference type="SAM" id="Phobius"/>
    </source>
</evidence>
<feature type="compositionally biased region" description="Basic and acidic residues" evidence="2">
    <location>
        <begin position="501"/>
        <end position="518"/>
    </location>
</feature>
<organism evidence="5 6">
    <name type="scientific">Mogibacterium timidum ATCC 33093</name>
    <dbReference type="NCBI Taxonomy" id="1401079"/>
    <lineage>
        <taxon>Bacteria</taxon>
        <taxon>Bacillati</taxon>
        <taxon>Bacillota</taxon>
        <taxon>Clostridia</taxon>
        <taxon>Peptostreptococcales</taxon>
        <taxon>Anaerovoracaceae</taxon>
        <taxon>Mogibacterium</taxon>
    </lineage>
</organism>
<keyword evidence="3" id="KW-0472">Membrane</keyword>
<feature type="region of interest" description="Disordered" evidence="2">
    <location>
        <begin position="135"/>
        <end position="160"/>
    </location>
</feature>
<proteinExistence type="predicted"/>
<dbReference type="Pfam" id="PF09479">
    <property type="entry name" value="Flg_new"/>
    <property type="match status" value="1"/>
</dbReference>
<dbReference type="GO" id="GO:0030313">
    <property type="term" value="C:cell envelope"/>
    <property type="evidence" value="ECO:0007669"/>
    <property type="project" value="UniProtKB-SubCell"/>
</dbReference>
<dbReference type="InterPro" id="IPR007329">
    <property type="entry name" value="FMN-bd"/>
</dbReference>
<dbReference type="GO" id="GO:0010181">
    <property type="term" value="F:FMN binding"/>
    <property type="evidence" value="ECO:0007669"/>
    <property type="project" value="InterPro"/>
</dbReference>
<reference evidence="5 6" key="1">
    <citation type="submission" date="2014-01" db="EMBL/GenBank/DDBJ databases">
        <authorList>
            <person name="Durkin A.S."/>
            <person name="McCorrison J."/>
            <person name="Torralba M."/>
            <person name="Gillis M."/>
            <person name="Haft D.H."/>
            <person name="Methe B."/>
            <person name="Sutton G."/>
            <person name="Nelson K.E."/>
        </authorList>
    </citation>
    <scope>NUCLEOTIDE SEQUENCE [LARGE SCALE GENOMIC DNA]</scope>
    <source>
        <strain evidence="5 6">ATCC 33093</strain>
    </source>
</reference>
<feature type="domain" description="FMN-binding" evidence="4">
    <location>
        <begin position="62"/>
        <end position="142"/>
    </location>
</feature>
<dbReference type="SMART" id="SM00900">
    <property type="entry name" value="FMN_bind"/>
    <property type="match status" value="1"/>
</dbReference>
<feature type="compositionally biased region" description="Low complexity" evidence="2">
    <location>
        <begin position="136"/>
        <end position="145"/>
    </location>
</feature>
<feature type="region of interest" description="Disordered" evidence="2">
    <location>
        <begin position="501"/>
        <end position="529"/>
    </location>
</feature>
<evidence type="ECO:0000256" key="2">
    <source>
        <dbReference type="SAM" id="MobiDB-lite"/>
    </source>
</evidence>
<evidence type="ECO:0000313" key="5">
    <source>
        <dbReference type="EMBL" id="EUC52436.1"/>
    </source>
</evidence>
<comment type="caution">
    <text evidence="5">The sequence shown here is derived from an EMBL/GenBank/DDBJ whole genome shotgun (WGS) entry which is preliminary data.</text>
</comment>
<dbReference type="InterPro" id="IPR013378">
    <property type="entry name" value="InlB-like_B-rpt"/>
</dbReference>